<evidence type="ECO:0000313" key="3">
    <source>
        <dbReference type="EMBL" id="KAL0344508.1"/>
    </source>
</evidence>
<dbReference type="AlphaFoldDB" id="A0AAW2NMP3"/>
<gene>
    <name evidence="3" type="ORF">Sradi_4282100</name>
</gene>
<evidence type="ECO:0000256" key="1">
    <source>
        <dbReference type="SAM" id="MobiDB-lite"/>
    </source>
</evidence>
<feature type="chain" id="PRO_5044013892" evidence="2">
    <location>
        <begin position="21"/>
        <end position="74"/>
    </location>
</feature>
<dbReference type="EMBL" id="JACGWJ010000019">
    <property type="protein sequence ID" value="KAL0344508.1"/>
    <property type="molecule type" value="Genomic_DNA"/>
</dbReference>
<comment type="caution">
    <text evidence="3">The sequence shown here is derived from an EMBL/GenBank/DDBJ whole genome shotgun (WGS) entry which is preliminary data.</text>
</comment>
<name>A0AAW2NMP3_SESRA</name>
<organism evidence="3">
    <name type="scientific">Sesamum radiatum</name>
    <name type="common">Black benniseed</name>
    <dbReference type="NCBI Taxonomy" id="300843"/>
    <lineage>
        <taxon>Eukaryota</taxon>
        <taxon>Viridiplantae</taxon>
        <taxon>Streptophyta</taxon>
        <taxon>Embryophyta</taxon>
        <taxon>Tracheophyta</taxon>
        <taxon>Spermatophyta</taxon>
        <taxon>Magnoliopsida</taxon>
        <taxon>eudicotyledons</taxon>
        <taxon>Gunneridae</taxon>
        <taxon>Pentapetalae</taxon>
        <taxon>asterids</taxon>
        <taxon>lamiids</taxon>
        <taxon>Lamiales</taxon>
        <taxon>Pedaliaceae</taxon>
        <taxon>Sesamum</taxon>
    </lineage>
</organism>
<feature type="signal peptide" evidence="2">
    <location>
        <begin position="1"/>
        <end position="20"/>
    </location>
</feature>
<accession>A0AAW2NMP3</accession>
<proteinExistence type="predicted"/>
<evidence type="ECO:0000256" key="2">
    <source>
        <dbReference type="SAM" id="SignalP"/>
    </source>
</evidence>
<sequence length="74" mass="7840">MGRFLACLIFITAASVLASAEISEEKLVTAEAPTAARKLGKHTLLQGKIISATSRRLSPAEPPKAEENGCFQAK</sequence>
<feature type="region of interest" description="Disordered" evidence="1">
    <location>
        <begin position="54"/>
        <end position="74"/>
    </location>
</feature>
<reference evidence="3" key="1">
    <citation type="submission" date="2020-06" db="EMBL/GenBank/DDBJ databases">
        <authorList>
            <person name="Li T."/>
            <person name="Hu X."/>
            <person name="Zhang T."/>
            <person name="Song X."/>
            <person name="Zhang H."/>
            <person name="Dai N."/>
            <person name="Sheng W."/>
            <person name="Hou X."/>
            <person name="Wei L."/>
        </authorList>
    </citation>
    <scope>NUCLEOTIDE SEQUENCE</scope>
    <source>
        <strain evidence="3">G02</strain>
        <tissue evidence="3">Leaf</tissue>
    </source>
</reference>
<keyword evidence="2" id="KW-0732">Signal</keyword>
<protein>
    <submittedName>
        <fullName evidence="3">Uncharacterized protein</fullName>
    </submittedName>
</protein>
<reference evidence="3" key="2">
    <citation type="journal article" date="2024" name="Plant">
        <title>Genomic evolution and insights into agronomic trait innovations of Sesamum species.</title>
        <authorList>
            <person name="Miao H."/>
            <person name="Wang L."/>
            <person name="Qu L."/>
            <person name="Liu H."/>
            <person name="Sun Y."/>
            <person name="Le M."/>
            <person name="Wang Q."/>
            <person name="Wei S."/>
            <person name="Zheng Y."/>
            <person name="Lin W."/>
            <person name="Duan Y."/>
            <person name="Cao H."/>
            <person name="Xiong S."/>
            <person name="Wang X."/>
            <person name="Wei L."/>
            <person name="Li C."/>
            <person name="Ma Q."/>
            <person name="Ju M."/>
            <person name="Zhao R."/>
            <person name="Li G."/>
            <person name="Mu C."/>
            <person name="Tian Q."/>
            <person name="Mei H."/>
            <person name="Zhang T."/>
            <person name="Gao T."/>
            <person name="Zhang H."/>
        </authorList>
    </citation>
    <scope>NUCLEOTIDE SEQUENCE</scope>
    <source>
        <strain evidence="3">G02</strain>
    </source>
</reference>